<comment type="caution">
    <text evidence="1">The sequence shown here is derived from an EMBL/GenBank/DDBJ whole genome shotgun (WGS) entry which is preliminary data.</text>
</comment>
<proteinExistence type="predicted"/>
<accession>A0A0W8F1Y8</accession>
<dbReference type="AlphaFoldDB" id="A0A0W8F1Y8"/>
<reference evidence="1" key="1">
    <citation type="journal article" date="2015" name="Proc. Natl. Acad. Sci. U.S.A.">
        <title>Networks of energetic and metabolic interactions define dynamics in microbial communities.</title>
        <authorList>
            <person name="Embree M."/>
            <person name="Liu J.K."/>
            <person name="Al-Bassam M.M."/>
            <person name="Zengler K."/>
        </authorList>
    </citation>
    <scope>NUCLEOTIDE SEQUENCE</scope>
</reference>
<evidence type="ECO:0000313" key="1">
    <source>
        <dbReference type="EMBL" id="KUG14895.1"/>
    </source>
</evidence>
<name>A0A0W8F1Y8_9ZZZZ</name>
<sequence>MVGTNGHPWFSEIARSHREIARFDMLSSRYKVWRLMAGMPEWNA</sequence>
<protein>
    <submittedName>
        <fullName evidence="1">Uncharacterized protein</fullName>
    </submittedName>
</protein>
<organism evidence="1">
    <name type="scientific">hydrocarbon metagenome</name>
    <dbReference type="NCBI Taxonomy" id="938273"/>
    <lineage>
        <taxon>unclassified sequences</taxon>
        <taxon>metagenomes</taxon>
        <taxon>ecological metagenomes</taxon>
    </lineage>
</organism>
<dbReference type="EMBL" id="LNQE01001607">
    <property type="protein sequence ID" value="KUG14895.1"/>
    <property type="molecule type" value="Genomic_DNA"/>
</dbReference>
<gene>
    <name evidence="1" type="ORF">ASZ90_015457</name>
</gene>